<protein>
    <submittedName>
        <fullName evidence="2">Uncharacterized protein</fullName>
    </submittedName>
</protein>
<keyword evidence="3" id="KW-1185">Reference proteome</keyword>
<name>A0A2A9PMH2_OPHUN</name>
<accession>A0A2A9PMH2</accession>
<dbReference type="AlphaFoldDB" id="A0A2A9PMH2"/>
<gene>
    <name evidence="2" type="ORF">XA68_13141</name>
</gene>
<comment type="caution">
    <text evidence="2">The sequence shown here is derived from an EMBL/GenBank/DDBJ whole genome shotgun (WGS) entry which is preliminary data.</text>
</comment>
<dbReference type="Proteomes" id="UP000037136">
    <property type="component" value="Unassembled WGS sequence"/>
</dbReference>
<reference evidence="2 3" key="1">
    <citation type="journal article" date="2015" name="BMC Genomics">
        <title>Gene expression during zombie ant biting behavior reflects the complexity underlying fungal parasitic behavioral manipulation.</title>
        <authorList>
            <person name="de Bekker C."/>
            <person name="Ohm R.A."/>
            <person name="Loreto R.G."/>
            <person name="Sebastian A."/>
            <person name="Albert I."/>
            <person name="Merrow M."/>
            <person name="Brachmann A."/>
            <person name="Hughes D.P."/>
        </authorList>
    </citation>
    <scope>NUCLEOTIDE SEQUENCE [LARGE SCALE GENOMIC DNA]</scope>
    <source>
        <strain evidence="2 3">SC16a</strain>
    </source>
</reference>
<evidence type="ECO:0000313" key="2">
    <source>
        <dbReference type="EMBL" id="PFH62559.1"/>
    </source>
</evidence>
<dbReference type="EMBL" id="LAZP02000025">
    <property type="protein sequence ID" value="PFH62559.1"/>
    <property type="molecule type" value="Genomic_DNA"/>
</dbReference>
<organism evidence="2 3">
    <name type="scientific">Ophiocordyceps unilateralis</name>
    <name type="common">Zombie-ant fungus</name>
    <name type="synonym">Torrubia unilateralis</name>
    <dbReference type="NCBI Taxonomy" id="268505"/>
    <lineage>
        <taxon>Eukaryota</taxon>
        <taxon>Fungi</taxon>
        <taxon>Dikarya</taxon>
        <taxon>Ascomycota</taxon>
        <taxon>Pezizomycotina</taxon>
        <taxon>Sordariomycetes</taxon>
        <taxon>Hypocreomycetidae</taxon>
        <taxon>Hypocreales</taxon>
        <taxon>Ophiocordycipitaceae</taxon>
        <taxon>Ophiocordyceps</taxon>
    </lineage>
</organism>
<evidence type="ECO:0000313" key="3">
    <source>
        <dbReference type="Proteomes" id="UP000037136"/>
    </source>
</evidence>
<reference evidence="2 3" key="2">
    <citation type="journal article" date="2017" name="Sci. Rep.">
        <title>Ant-infecting Ophiocordyceps genomes reveal a high diversity of potential behavioral manipulation genes and a possible major role for enterotoxins.</title>
        <authorList>
            <person name="de Bekker C."/>
            <person name="Ohm R.A."/>
            <person name="Evans H.C."/>
            <person name="Brachmann A."/>
            <person name="Hughes D.P."/>
        </authorList>
    </citation>
    <scope>NUCLEOTIDE SEQUENCE [LARGE SCALE GENOMIC DNA]</scope>
    <source>
        <strain evidence="2 3">SC16a</strain>
    </source>
</reference>
<evidence type="ECO:0000256" key="1">
    <source>
        <dbReference type="SAM" id="MobiDB-lite"/>
    </source>
</evidence>
<feature type="region of interest" description="Disordered" evidence="1">
    <location>
        <begin position="1"/>
        <end position="28"/>
    </location>
</feature>
<proteinExistence type="predicted"/>
<sequence length="82" mass="9480">MQTWRERMGSRARTRTQSQIEPGSGTGRIREVMCSSDTVRDQDKARLGTWPLYERVKRMNKGVAMEILTPSRIMARVRAAIR</sequence>